<dbReference type="AlphaFoldDB" id="A0AAV9TIJ2"/>
<dbReference type="Proteomes" id="UP001327957">
    <property type="component" value="Unassembled WGS sequence"/>
</dbReference>
<comment type="caution">
    <text evidence="1">The sequence shown here is derived from an EMBL/GenBank/DDBJ whole genome shotgun (WGS) entry which is preliminary data.</text>
</comment>
<accession>A0AAV9TIJ2</accession>
<sequence length="91" mass="9970">MHIHGLKKVFTANNTEGFFCFRKLCGLDRIPRIGCGDGDPTRFEGKLSAKWIQLCSALGGRKEAAAAAVAAANMWKHGLGNQHVTRPQYVK</sequence>
<name>A0AAV9TIJ2_9PEZI</name>
<organism evidence="1 2">
    <name type="scientific">Colletotrichum tabaci</name>
    <dbReference type="NCBI Taxonomy" id="1209068"/>
    <lineage>
        <taxon>Eukaryota</taxon>
        <taxon>Fungi</taxon>
        <taxon>Dikarya</taxon>
        <taxon>Ascomycota</taxon>
        <taxon>Pezizomycotina</taxon>
        <taxon>Sordariomycetes</taxon>
        <taxon>Hypocreomycetidae</taxon>
        <taxon>Glomerellales</taxon>
        <taxon>Glomerellaceae</taxon>
        <taxon>Colletotrichum</taxon>
        <taxon>Colletotrichum destructivum species complex</taxon>
    </lineage>
</organism>
<evidence type="ECO:0000313" key="1">
    <source>
        <dbReference type="EMBL" id="KAK6222178.1"/>
    </source>
</evidence>
<keyword evidence="2" id="KW-1185">Reference proteome</keyword>
<proteinExistence type="predicted"/>
<gene>
    <name evidence="1" type="ORF">QIS74_04433</name>
</gene>
<evidence type="ECO:0000313" key="2">
    <source>
        <dbReference type="Proteomes" id="UP001327957"/>
    </source>
</evidence>
<protein>
    <submittedName>
        <fullName evidence="1">Uncharacterized protein</fullName>
    </submittedName>
</protein>
<reference evidence="1 2" key="1">
    <citation type="submission" date="2023-04" db="EMBL/GenBank/DDBJ databases">
        <title>Colletotrichum tabacum stain YC1 causing leaf anthracnose on Nicotiana tabacum(L.) cv.</title>
        <authorList>
            <person name="Ji Z."/>
            <person name="Wang M."/>
            <person name="Zhang J."/>
            <person name="Wang N."/>
            <person name="Zhou Z."/>
        </authorList>
    </citation>
    <scope>NUCLEOTIDE SEQUENCE [LARGE SCALE GENOMIC DNA]</scope>
    <source>
        <strain evidence="1 2">YC1</strain>
    </source>
</reference>
<dbReference type="EMBL" id="JASAOK010000019">
    <property type="protein sequence ID" value="KAK6222178.1"/>
    <property type="molecule type" value="Genomic_DNA"/>
</dbReference>